<dbReference type="InterPro" id="IPR011989">
    <property type="entry name" value="ARM-like"/>
</dbReference>
<dbReference type="GO" id="GO:0034515">
    <property type="term" value="C:proteasome storage granule"/>
    <property type="evidence" value="ECO:0007669"/>
    <property type="project" value="TreeGrafter"/>
</dbReference>
<organism evidence="2 3">
    <name type="scientific">Heterorhabditis bacteriophora</name>
    <name type="common">Entomopathogenic nematode worm</name>
    <dbReference type="NCBI Taxonomy" id="37862"/>
    <lineage>
        <taxon>Eukaryota</taxon>
        <taxon>Metazoa</taxon>
        <taxon>Ecdysozoa</taxon>
        <taxon>Nematoda</taxon>
        <taxon>Chromadorea</taxon>
        <taxon>Rhabditida</taxon>
        <taxon>Rhabditina</taxon>
        <taxon>Rhabditomorpha</taxon>
        <taxon>Strongyloidea</taxon>
        <taxon>Heterorhabditidae</taxon>
        <taxon>Heterorhabditis</taxon>
    </lineage>
</organism>
<sequence>MQLFLNAWKSRLGGPIDSSMLLAETVQKVLDGHLDAIVPDSTASSTDTTNGTKKVMGLLSIWEANYITMNLNRMTIVYSQATPKSRLTTILRGEETIKHHMQFLIKNNHTDMLILKEMKDCVRTATAHNATLMANGIMHLGTTCDDFLRFKEILFSKYKNYEIYCFYGQILLSIT</sequence>
<accession>A0A1I7XLY4</accession>
<evidence type="ECO:0000313" key="3">
    <source>
        <dbReference type="WBParaSite" id="Hba_18320"/>
    </source>
</evidence>
<dbReference type="GO" id="GO:0005634">
    <property type="term" value="C:nucleus"/>
    <property type="evidence" value="ECO:0007669"/>
    <property type="project" value="TreeGrafter"/>
</dbReference>
<dbReference type="WBParaSite" id="Hba_18320">
    <property type="protein sequence ID" value="Hba_18320"/>
    <property type="gene ID" value="Hba_18320"/>
</dbReference>
<dbReference type="PANTHER" id="PTHR10943">
    <property type="entry name" value="26S PROTEASOME NON-ATPASE REGULATORY SUBUNIT"/>
    <property type="match status" value="1"/>
</dbReference>
<evidence type="ECO:0000256" key="1">
    <source>
        <dbReference type="ARBA" id="ARBA00022737"/>
    </source>
</evidence>
<dbReference type="GO" id="GO:0043161">
    <property type="term" value="P:proteasome-mediated ubiquitin-dependent protein catabolic process"/>
    <property type="evidence" value="ECO:0007669"/>
    <property type="project" value="TreeGrafter"/>
</dbReference>
<proteinExistence type="predicted"/>
<dbReference type="GO" id="GO:0008540">
    <property type="term" value="C:proteasome regulatory particle, base subcomplex"/>
    <property type="evidence" value="ECO:0007669"/>
    <property type="project" value="TreeGrafter"/>
</dbReference>
<reference evidence="3" key="1">
    <citation type="submission" date="2016-11" db="UniProtKB">
        <authorList>
            <consortium name="WormBaseParasite"/>
        </authorList>
    </citation>
    <scope>IDENTIFICATION</scope>
</reference>
<dbReference type="Proteomes" id="UP000095283">
    <property type="component" value="Unplaced"/>
</dbReference>
<dbReference type="AlphaFoldDB" id="A0A1I7XLY4"/>
<protein>
    <submittedName>
        <fullName evidence="3">DUF3231 family protein</fullName>
    </submittedName>
</protein>
<keyword evidence="1" id="KW-0677">Repeat</keyword>
<evidence type="ECO:0000313" key="2">
    <source>
        <dbReference type="Proteomes" id="UP000095283"/>
    </source>
</evidence>
<keyword evidence="2" id="KW-1185">Reference proteome</keyword>
<dbReference type="PANTHER" id="PTHR10943:SF2">
    <property type="entry name" value="26S PROTEASOME NON-ATPASE REGULATORY SUBUNIT 1"/>
    <property type="match status" value="1"/>
</dbReference>
<dbReference type="Gene3D" id="1.25.10.10">
    <property type="entry name" value="Leucine-rich Repeat Variant"/>
    <property type="match status" value="1"/>
</dbReference>
<name>A0A1I7XLY4_HETBA</name>